<dbReference type="Pfam" id="PF00440">
    <property type="entry name" value="TetR_N"/>
    <property type="match status" value="1"/>
</dbReference>
<proteinExistence type="predicted"/>
<dbReference type="EMBL" id="AFIJ01000045">
    <property type="protein sequence ID" value="EGL35119.1"/>
    <property type="molecule type" value="Genomic_DNA"/>
</dbReference>
<evidence type="ECO:0000256" key="3">
    <source>
        <dbReference type="ARBA" id="ARBA00023125"/>
    </source>
</evidence>
<name>D3LUL9_9FIRM</name>
<dbReference type="InterPro" id="IPR001647">
    <property type="entry name" value="HTH_TetR"/>
</dbReference>
<dbReference type="Proteomes" id="UP000003242">
    <property type="component" value="Unassembled WGS sequence"/>
</dbReference>
<evidence type="ECO:0000256" key="5">
    <source>
        <dbReference type="PROSITE-ProRule" id="PRU00335"/>
    </source>
</evidence>
<evidence type="ECO:0000313" key="7">
    <source>
        <dbReference type="EMBL" id="EFD94018.1"/>
    </source>
</evidence>
<dbReference type="Proteomes" id="UP000004018">
    <property type="component" value="Unassembled WGS sequence"/>
</dbReference>
<keyword evidence="3 5" id="KW-0238">DNA-binding</keyword>
<sequence length="198" mass="23101">MKDVLRRRLLEATLRLVSEQGPAFRMDMLAARLHISKRTVYEQFSSKQELIWEAVFFFAREMYEAHKQLAADSTLTTEEKILSFFRVSPQQEQLFSLRRIQDALMRAPLVREKLHELEARNWDLLEQLLHAAQREGSLRDVDCTLCMHMIKAAAAESLAYMENAAHRCSFFEYMTQCLQVLLYGMKADGRNGIHETNV</sequence>
<dbReference type="EMBL" id="ADGP01000019">
    <property type="protein sequence ID" value="EFD94018.1"/>
    <property type="molecule type" value="Genomic_DNA"/>
</dbReference>
<dbReference type="InterPro" id="IPR009057">
    <property type="entry name" value="Homeodomain-like_sf"/>
</dbReference>
<evidence type="ECO:0000259" key="6">
    <source>
        <dbReference type="PROSITE" id="PS50977"/>
    </source>
</evidence>
<dbReference type="AlphaFoldDB" id="D3LUL9"/>
<keyword evidence="1" id="KW-0678">Repressor</keyword>
<organism evidence="7 9">
    <name type="scientific">Megasphaera lornae</name>
    <dbReference type="NCBI Taxonomy" id="1000568"/>
    <lineage>
        <taxon>Bacteria</taxon>
        <taxon>Bacillati</taxon>
        <taxon>Bacillota</taxon>
        <taxon>Negativicutes</taxon>
        <taxon>Veillonellales</taxon>
        <taxon>Veillonellaceae</taxon>
        <taxon>Megasphaera</taxon>
    </lineage>
</organism>
<evidence type="ECO:0000313" key="9">
    <source>
        <dbReference type="Proteomes" id="UP000003242"/>
    </source>
</evidence>
<dbReference type="SUPFAM" id="SSF48498">
    <property type="entry name" value="Tetracyclin repressor-like, C-terminal domain"/>
    <property type="match status" value="1"/>
</dbReference>
<dbReference type="PANTHER" id="PTHR30055:SF175">
    <property type="entry name" value="HTH-TYPE TRANSCRIPTIONAL REPRESSOR KSTR2"/>
    <property type="match status" value="1"/>
</dbReference>
<dbReference type="PROSITE" id="PS50977">
    <property type="entry name" value="HTH_TETR_2"/>
    <property type="match status" value="1"/>
</dbReference>
<dbReference type="PANTHER" id="PTHR30055">
    <property type="entry name" value="HTH-TYPE TRANSCRIPTIONAL REGULATOR RUTR"/>
    <property type="match status" value="1"/>
</dbReference>
<dbReference type="Gene3D" id="1.10.357.10">
    <property type="entry name" value="Tetracycline Repressor, domain 2"/>
    <property type="match status" value="1"/>
</dbReference>
<evidence type="ECO:0000256" key="4">
    <source>
        <dbReference type="ARBA" id="ARBA00023163"/>
    </source>
</evidence>
<dbReference type="GO" id="GO:0000976">
    <property type="term" value="F:transcription cis-regulatory region binding"/>
    <property type="evidence" value="ECO:0007669"/>
    <property type="project" value="TreeGrafter"/>
</dbReference>
<accession>D3LUL9</accession>
<comment type="caution">
    <text evidence="7">The sequence shown here is derived from an EMBL/GenBank/DDBJ whole genome shotgun (WGS) entry which is preliminary data.</text>
</comment>
<evidence type="ECO:0000313" key="10">
    <source>
        <dbReference type="Proteomes" id="UP000004018"/>
    </source>
</evidence>
<keyword evidence="4" id="KW-0804">Transcription</keyword>
<feature type="DNA-binding region" description="H-T-H motif" evidence="5">
    <location>
        <begin position="25"/>
        <end position="44"/>
    </location>
</feature>
<dbReference type="OrthoDB" id="9812134at2"/>
<gene>
    <name evidence="7" type="ORF">HMPREF0889_1565</name>
    <name evidence="8" type="ORF">HMPREF1039_0598</name>
</gene>
<feature type="domain" description="HTH tetR-type" evidence="6">
    <location>
        <begin position="3"/>
        <end position="62"/>
    </location>
</feature>
<keyword evidence="10" id="KW-1185">Reference proteome</keyword>
<dbReference type="Gene3D" id="1.10.10.60">
    <property type="entry name" value="Homeodomain-like"/>
    <property type="match status" value="1"/>
</dbReference>
<dbReference type="RefSeq" id="WP_007391811.1">
    <property type="nucleotide sequence ID" value="NZ_ADGP01000019.1"/>
</dbReference>
<dbReference type="SUPFAM" id="SSF46689">
    <property type="entry name" value="Homeodomain-like"/>
    <property type="match status" value="1"/>
</dbReference>
<keyword evidence="2" id="KW-0805">Transcription regulation</keyword>
<evidence type="ECO:0000256" key="1">
    <source>
        <dbReference type="ARBA" id="ARBA00022491"/>
    </source>
</evidence>
<dbReference type="GO" id="GO:0003700">
    <property type="term" value="F:DNA-binding transcription factor activity"/>
    <property type="evidence" value="ECO:0007669"/>
    <property type="project" value="TreeGrafter"/>
</dbReference>
<reference evidence="8 10" key="3">
    <citation type="submission" date="2011-04" db="EMBL/GenBank/DDBJ databases">
        <authorList>
            <person name="Harkins D.M."/>
            <person name="Madupu R."/>
            <person name="Durkin A.S."/>
            <person name="Torralba M."/>
            <person name="Methe B."/>
            <person name="Sutton G.G."/>
            <person name="Nelson K.E."/>
        </authorList>
    </citation>
    <scope>NUCLEOTIDE SEQUENCE [LARGE SCALE GENOMIC DNA]</scope>
    <source>
        <strain evidence="8 10">UPII 199-6</strain>
    </source>
</reference>
<dbReference type="eggNOG" id="COG1309">
    <property type="taxonomic scope" value="Bacteria"/>
</dbReference>
<dbReference type="InterPro" id="IPR036271">
    <property type="entry name" value="Tet_transcr_reg_TetR-rel_C_sf"/>
</dbReference>
<protein>
    <submittedName>
        <fullName evidence="7">Transcriptional regulator, TetR family</fullName>
    </submittedName>
</protein>
<dbReference type="PRINTS" id="PR00455">
    <property type="entry name" value="HTHTETR"/>
</dbReference>
<evidence type="ECO:0000256" key="2">
    <source>
        <dbReference type="ARBA" id="ARBA00023015"/>
    </source>
</evidence>
<dbReference type="InterPro" id="IPR050109">
    <property type="entry name" value="HTH-type_TetR-like_transc_reg"/>
</dbReference>
<evidence type="ECO:0000313" key="8">
    <source>
        <dbReference type="EMBL" id="EGL35119.1"/>
    </source>
</evidence>
<reference evidence="7" key="2">
    <citation type="submission" date="2009-12" db="EMBL/GenBank/DDBJ databases">
        <authorList>
            <person name="Madupu R."/>
            <person name="Durkin A.S."/>
            <person name="Torralba M."/>
            <person name="Methe B."/>
            <person name="Sutton G.G."/>
            <person name="Strausberg R.L."/>
            <person name="Nelson K.E."/>
        </authorList>
    </citation>
    <scope>NUCLEOTIDE SEQUENCE</scope>
    <source>
        <strain evidence="7">28L</strain>
    </source>
</reference>
<dbReference type="STRING" id="699218.HMPREF0889_1565"/>
<reference evidence="9" key="1">
    <citation type="submission" date="2009-12" db="EMBL/GenBank/DDBJ databases">
        <title>Sequence of Clostridiales genomosp. BVAB3 str. UPII9-5.</title>
        <authorList>
            <person name="Madupu R."/>
            <person name="Durkin A.S."/>
            <person name="Torralba M."/>
            <person name="Methe B."/>
            <person name="Sutton G.G."/>
            <person name="Strausberg R.L."/>
            <person name="Nelson K.E."/>
        </authorList>
    </citation>
    <scope>NUCLEOTIDE SEQUENCE [LARGE SCALE GENOMIC DNA]</scope>
    <source>
        <strain evidence="9">28L</strain>
    </source>
</reference>